<proteinExistence type="inferred from homology"/>
<dbReference type="AlphaFoldDB" id="E8R5U5"/>
<keyword evidence="4 7" id="KW-1133">Transmembrane helix</keyword>
<evidence type="ECO:0000313" key="8">
    <source>
        <dbReference type="EMBL" id="ADV62852.1"/>
    </source>
</evidence>
<feature type="transmembrane region" description="Helical" evidence="7">
    <location>
        <begin position="71"/>
        <end position="89"/>
    </location>
</feature>
<evidence type="ECO:0008006" key="10">
    <source>
        <dbReference type="Google" id="ProtNLM"/>
    </source>
</evidence>
<evidence type="ECO:0000256" key="6">
    <source>
        <dbReference type="SAM" id="MobiDB-lite"/>
    </source>
</evidence>
<name>E8R5U5_ISOPI</name>
<evidence type="ECO:0000256" key="5">
    <source>
        <dbReference type="ARBA" id="ARBA00023136"/>
    </source>
</evidence>
<dbReference type="PANTHER" id="PTHR43461:SF1">
    <property type="entry name" value="TRANSMEMBRANE PROTEIN 256"/>
    <property type="match status" value="1"/>
</dbReference>
<dbReference type="EMBL" id="CP002353">
    <property type="protein sequence ID" value="ADV62852.1"/>
    <property type="molecule type" value="Genomic_DNA"/>
</dbReference>
<dbReference type="InterPro" id="IPR006696">
    <property type="entry name" value="DUF423"/>
</dbReference>
<comment type="similarity">
    <text evidence="2">Belongs to the UPF0382 family.</text>
</comment>
<sequence length="167" mass="17366">MIWIRMAAILGGLAVALGAFGAHGLESNLPPDPSPTLIEPSSNGVSASEGDAESRPPLSRARRLEVYETGVTYHMSHALVLLAVGLLGLHLPSNRTGWLKAAGTSFLVGILVFSGSLYLMALTGLRWLGAITPIGGVAFLVGWACLALAARHAQRHHGDEGSANAPL</sequence>
<protein>
    <recommendedName>
        <fullName evidence="10">DUF423 domain-containing protein</fullName>
    </recommendedName>
</protein>
<evidence type="ECO:0000256" key="1">
    <source>
        <dbReference type="ARBA" id="ARBA00004141"/>
    </source>
</evidence>
<dbReference type="Proteomes" id="UP000008631">
    <property type="component" value="Chromosome"/>
</dbReference>
<dbReference type="FunCoup" id="E8R5U5">
    <property type="interactions" value="256"/>
</dbReference>
<keyword evidence="9" id="KW-1185">Reference proteome</keyword>
<dbReference type="GO" id="GO:0005886">
    <property type="term" value="C:plasma membrane"/>
    <property type="evidence" value="ECO:0007669"/>
    <property type="project" value="TreeGrafter"/>
</dbReference>
<accession>E8R5U5</accession>
<gene>
    <name evidence="8" type="ordered locus">Isop_2274</name>
</gene>
<reference evidence="8 9" key="2">
    <citation type="journal article" date="2011" name="Stand. Genomic Sci.">
        <title>Complete genome sequence of Isosphaera pallida type strain (IS1B).</title>
        <authorList>
            <consortium name="US DOE Joint Genome Institute (JGI-PGF)"/>
            <person name="Goker M."/>
            <person name="Cleland D."/>
            <person name="Saunders E."/>
            <person name="Lapidus A."/>
            <person name="Nolan M."/>
            <person name="Lucas S."/>
            <person name="Hammon N."/>
            <person name="Deshpande S."/>
            <person name="Cheng J.F."/>
            <person name="Tapia R."/>
            <person name="Han C."/>
            <person name="Goodwin L."/>
            <person name="Pitluck S."/>
            <person name="Liolios K."/>
            <person name="Pagani I."/>
            <person name="Ivanova N."/>
            <person name="Mavromatis K."/>
            <person name="Pati A."/>
            <person name="Chen A."/>
            <person name="Palaniappan K."/>
            <person name="Land M."/>
            <person name="Hauser L."/>
            <person name="Chang Y.J."/>
            <person name="Jeffries C.D."/>
            <person name="Detter J.C."/>
            <person name="Beck B."/>
            <person name="Woyke T."/>
            <person name="Bristow J."/>
            <person name="Eisen J.A."/>
            <person name="Markowitz V."/>
            <person name="Hugenholtz P."/>
            <person name="Kyrpides N.C."/>
            <person name="Klenk H.P."/>
        </authorList>
    </citation>
    <scope>NUCLEOTIDE SEQUENCE [LARGE SCALE GENOMIC DNA]</scope>
    <source>
        <strain evidence="9">ATCC 43644 / DSM 9630 / IS1B</strain>
    </source>
</reference>
<feature type="region of interest" description="Disordered" evidence="6">
    <location>
        <begin position="31"/>
        <end position="57"/>
    </location>
</feature>
<organism evidence="8 9">
    <name type="scientific">Isosphaera pallida (strain ATCC 43644 / DSM 9630 / IS1B)</name>
    <dbReference type="NCBI Taxonomy" id="575540"/>
    <lineage>
        <taxon>Bacteria</taxon>
        <taxon>Pseudomonadati</taxon>
        <taxon>Planctomycetota</taxon>
        <taxon>Planctomycetia</taxon>
        <taxon>Isosphaerales</taxon>
        <taxon>Isosphaeraceae</taxon>
        <taxon>Isosphaera</taxon>
    </lineage>
</organism>
<evidence type="ECO:0000256" key="2">
    <source>
        <dbReference type="ARBA" id="ARBA00009694"/>
    </source>
</evidence>
<evidence type="ECO:0000256" key="3">
    <source>
        <dbReference type="ARBA" id="ARBA00022692"/>
    </source>
</evidence>
<dbReference type="eggNOG" id="COG2363">
    <property type="taxonomic scope" value="Bacteria"/>
</dbReference>
<evidence type="ECO:0000256" key="7">
    <source>
        <dbReference type="SAM" id="Phobius"/>
    </source>
</evidence>
<evidence type="ECO:0000256" key="4">
    <source>
        <dbReference type="ARBA" id="ARBA00022989"/>
    </source>
</evidence>
<dbReference type="RefSeq" id="WP_013565140.1">
    <property type="nucleotide sequence ID" value="NC_014962.1"/>
</dbReference>
<keyword evidence="3 7" id="KW-0812">Transmembrane</keyword>
<dbReference type="HOGENOM" id="CLU_096548_3_1_0"/>
<feature type="transmembrane region" description="Helical" evidence="7">
    <location>
        <begin position="127"/>
        <end position="149"/>
    </location>
</feature>
<dbReference type="OrthoDB" id="9802121at2"/>
<dbReference type="KEGG" id="ipa:Isop_2274"/>
<dbReference type="PANTHER" id="PTHR43461">
    <property type="entry name" value="TRANSMEMBRANE PROTEIN 256"/>
    <property type="match status" value="1"/>
</dbReference>
<reference key="1">
    <citation type="submission" date="2010-11" db="EMBL/GenBank/DDBJ databases">
        <title>The complete sequence of chromosome of Isophaera pallida ATCC 43644.</title>
        <authorList>
            <consortium name="US DOE Joint Genome Institute (JGI-PGF)"/>
            <person name="Lucas S."/>
            <person name="Copeland A."/>
            <person name="Lapidus A."/>
            <person name="Bruce D."/>
            <person name="Goodwin L."/>
            <person name="Pitluck S."/>
            <person name="Kyrpides N."/>
            <person name="Mavromatis K."/>
            <person name="Pagani I."/>
            <person name="Ivanova N."/>
            <person name="Saunders E."/>
            <person name="Brettin T."/>
            <person name="Detter J.C."/>
            <person name="Han C."/>
            <person name="Tapia R."/>
            <person name="Land M."/>
            <person name="Hauser L."/>
            <person name="Markowitz V."/>
            <person name="Cheng J.-F."/>
            <person name="Hugenholtz P."/>
            <person name="Woyke T."/>
            <person name="Wu D."/>
            <person name="Eisen J.A."/>
        </authorList>
    </citation>
    <scope>NUCLEOTIDE SEQUENCE</scope>
    <source>
        <strain>ATCC 43644</strain>
    </source>
</reference>
<comment type="subcellular location">
    <subcellularLocation>
        <location evidence="1">Membrane</location>
        <topology evidence="1">Multi-pass membrane protein</topology>
    </subcellularLocation>
</comment>
<keyword evidence="5 7" id="KW-0472">Membrane</keyword>
<dbReference type="InParanoid" id="E8R5U5"/>
<evidence type="ECO:0000313" key="9">
    <source>
        <dbReference type="Proteomes" id="UP000008631"/>
    </source>
</evidence>
<feature type="transmembrane region" description="Helical" evidence="7">
    <location>
        <begin position="101"/>
        <end position="121"/>
    </location>
</feature>
<dbReference type="Pfam" id="PF04241">
    <property type="entry name" value="DUF423"/>
    <property type="match status" value="1"/>
</dbReference>